<dbReference type="EMBL" id="CP059265">
    <property type="protein sequence ID" value="QLQ31378.1"/>
    <property type="molecule type" value="Genomic_DNA"/>
</dbReference>
<protein>
    <submittedName>
        <fullName evidence="1">Uncharacterized protein</fullName>
    </submittedName>
</protein>
<organism evidence="1 2">
    <name type="scientific">Candidatus Thiothrix singaporensis</name>
    <dbReference type="NCBI Taxonomy" id="2799669"/>
    <lineage>
        <taxon>Bacteria</taxon>
        <taxon>Pseudomonadati</taxon>
        <taxon>Pseudomonadota</taxon>
        <taxon>Gammaproteobacteria</taxon>
        <taxon>Thiotrichales</taxon>
        <taxon>Thiotrichaceae</taxon>
        <taxon>Thiothrix</taxon>
    </lineage>
</organism>
<name>A0A7L6AQN9_9GAMM</name>
<dbReference type="AlphaFoldDB" id="A0A7L6AQN9"/>
<proteinExistence type="predicted"/>
<dbReference type="KEGG" id="this:HZT40_06950"/>
<dbReference type="Proteomes" id="UP000510621">
    <property type="component" value="Chromosome"/>
</dbReference>
<accession>A0A7L6AQN9</accession>
<evidence type="ECO:0000313" key="1">
    <source>
        <dbReference type="EMBL" id="QLQ31378.1"/>
    </source>
</evidence>
<evidence type="ECO:0000313" key="2">
    <source>
        <dbReference type="Proteomes" id="UP000510621"/>
    </source>
</evidence>
<gene>
    <name evidence="1" type="ORF">HZT40_06950</name>
</gene>
<sequence>MDRLDISRNDIAARQELTQQALMLSLIRPLAELLNSRLRGKSEQLSECDLISTTMWLFDHMLYYETRSSCPGTTRQEAETILVKHFKESNPDWDDEICVDITQSIFRLLTPKDGFRHTYYDFNDRSYKEHFFRLIDWELREGIGALYKLTTQGIILYSTRLEDNGLEGATISAIRANRTLRRGEISLAIELANSTITNLRRFRLKINAGLRDARTGDTSFTFIDRMKPLLDDSYDLLEEILQQTADTLDRISQEVKDAPLEKRKMLLKAEDSFREIINESQDFKIYISSVQKEFIAYRREIIGMTDLAIVNRDLTESVLKPLLNRPIADLAKFANRFLSLLLPPNLESKSTRKTHYCVDPTSILSTYYNWLEQQYESKAPSIDDDTLRYSDPPPLLDNETIKLANRWVSTYLTKNQKISFQDVISATEQEPMESRFALACLLLIGSRATSDKKTIEVTINGALNHSEWMGDNLGIRIRESI</sequence>
<keyword evidence="2" id="KW-1185">Reference proteome</keyword>
<reference evidence="1" key="1">
    <citation type="submission" date="2020-06" db="EMBL/GenBank/DDBJ databases">
        <title>Analysis procedures for assessing recovery of high quality, complete, closed genomes from Nanopore long read metagenome sequencing.</title>
        <authorList>
            <person name="Bessarab I."/>
            <person name="Arumugam K."/>
            <person name="Haryono M."/>
            <person name="Liu X."/>
            <person name="Roy S."/>
            <person name="Zuniga-Montanez R.E."/>
            <person name="Qiu G."/>
            <person name="Drautz-Moses D.I."/>
            <person name="Law Y.Y."/>
            <person name="Wuertz S."/>
            <person name="Lauro F.M."/>
            <person name="Huson D.H."/>
            <person name="Williams R.B."/>
        </authorList>
    </citation>
    <scope>NUCLEOTIDE SEQUENCE [LARGE SCALE GENOMIC DNA]</scope>
    <source>
        <strain evidence="1">SSD2</strain>
    </source>
</reference>